<name>A0AAW1E760_ZOAVI</name>
<dbReference type="AlphaFoldDB" id="A0AAW1E760"/>
<feature type="compositionally biased region" description="Gly residues" evidence="1">
    <location>
        <begin position="32"/>
        <end position="44"/>
    </location>
</feature>
<reference evidence="2 3" key="1">
    <citation type="journal article" date="2024" name="Genome Biol. Evol.">
        <title>Chromosome-level genome assembly of the viviparous eelpout Zoarces viviparus.</title>
        <authorList>
            <person name="Fuhrmann N."/>
            <person name="Brasseur M.V."/>
            <person name="Bakowski C.E."/>
            <person name="Podsiadlowski L."/>
            <person name="Prost S."/>
            <person name="Krehenwinkel H."/>
            <person name="Mayer C."/>
        </authorList>
    </citation>
    <scope>NUCLEOTIDE SEQUENCE [LARGE SCALE GENOMIC DNA]</scope>
    <source>
        <strain evidence="2">NO-MEL_2022_Ind0_liver</strain>
    </source>
</reference>
<proteinExistence type="predicted"/>
<sequence>MMRNEQEVKGCRKVPEALAAKSQWAATPRRGGLPGRQQGGGAAGGPEPQERVCPHHGQEEILLVAIPMFWAQNNCAL</sequence>
<evidence type="ECO:0000313" key="3">
    <source>
        <dbReference type="Proteomes" id="UP001488805"/>
    </source>
</evidence>
<feature type="region of interest" description="Disordered" evidence="1">
    <location>
        <begin position="19"/>
        <end position="52"/>
    </location>
</feature>
<comment type="caution">
    <text evidence="2">The sequence shown here is derived from an EMBL/GenBank/DDBJ whole genome shotgun (WGS) entry which is preliminary data.</text>
</comment>
<gene>
    <name evidence="2" type="ORF">VZT92_022987</name>
</gene>
<organism evidence="2 3">
    <name type="scientific">Zoarces viviparus</name>
    <name type="common">Viviparous eelpout</name>
    <name type="synonym">Blennius viviparus</name>
    <dbReference type="NCBI Taxonomy" id="48416"/>
    <lineage>
        <taxon>Eukaryota</taxon>
        <taxon>Metazoa</taxon>
        <taxon>Chordata</taxon>
        <taxon>Craniata</taxon>
        <taxon>Vertebrata</taxon>
        <taxon>Euteleostomi</taxon>
        <taxon>Actinopterygii</taxon>
        <taxon>Neopterygii</taxon>
        <taxon>Teleostei</taxon>
        <taxon>Neoteleostei</taxon>
        <taxon>Acanthomorphata</taxon>
        <taxon>Eupercaria</taxon>
        <taxon>Perciformes</taxon>
        <taxon>Cottioidei</taxon>
        <taxon>Zoarcales</taxon>
        <taxon>Zoarcidae</taxon>
        <taxon>Zoarcinae</taxon>
        <taxon>Zoarces</taxon>
    </lineage>
</organism>
<keyword evidence="3" id="KW-1185">Reference proteome</keyword>
<dbReference type="EMBL" id="JBCEZU010000538">
    <property type="protein sequence ID" value="KAK9517635.1"/>
    <property type="molecule type" value="Genomic_DNA"/>
</dbReference>
<evidence type="ECO:0000256" key="1">
    <source>
        <dbReference type="SAM" id="MobiDB-lite"/>
    </source>
</evidence>
<evidence type="ECO:0000313" key="2">
    <source>
        <dbReference type="EMBL" id="KAK9517635.1"/>
    </source>
</evidence>
<accession>A0AAW1E760</accession>
<protein>
    <submittedName>
        <fullName evidence="2">Uncharacterized protein</fullName>
    </submittedName>
</protein>
<dbReference type="Proteomes" id="UP001488805">
    <property type="component" value="Unassembled WGS sequence"/>
</dbReference>